<dbReference type="EMBL" id="CZAJ01000023">
    <property type="protein sequence ID" value="CUP21857.1"/>
    <property type="molecule type" value="Genomic_DNA"/>
</dbReference>
<feature type="domain" description="4Fe-4S ferredoxin-type" evidence="4">
    <location>
        <begin position="2"/>
        <end position="31"/>
    </location>
</feature>
<dbReference type="Pfam" id="PF04432">
    <property type="entry name" value="FrhB_FdhB_C"/>
    <property type="match status" value="1"/>
</dbReference>
<evidence type="ECO:0000256" key="1">
    <source>
        <dbReference type="ARBA" id="ARBA00022723"/>
    </source>
</evidence>
<dbReference type="PANTHER" id="PTHR43193">
    <property type="match status" value="1"/>
</dbReference>
<dbReference type="PROSITE" id="PS51379">
    <property type="entry name" value="4FE4S_FER_2"/>
    <property type="match status" value="2"/>
</dbReference>
<dbReference type="InterPro" id="IPR007516">
    <property type="entry name" value="Co_F420_Hydgase/DH_bsu_N"/>
</dbReference>
<dbReference type="PROSITE" id="PS00198">
    <property type="entry name" value="4FE4S_FER_1"/>
    <property type="match status" value="1"/>
</dbReference>
<dbReference type="Pfam" id="PF12838">
    <property type="entry name" value="Fer4_7"/>
    <property type="match status" value="1"/>
</dbReference>
<dbReference type="Gene3D" id="3.30.70.20">
    <property type="match status" value="1"/>
</dbReference>
<sequence>MIELFAEKKDCCGCGACMNICPKTAIHMEKDEYGFVYPKIDTEKCVECGACKKVCAFQNEPTRKQPQRVYAIASKNNDLVKKSASGGLFATMAVQVLEQGGCVYGAVMQHEEHELHIRHVCCETKKELYHLQGSKYVQSSLGNIFKDVQKKLKNDIFVLFSGTPCQVDALKSYLRKDYPNLLTVDIICHGVPSEQFFNDYIHYTQKKIGGEISEFKFRDKSSGWGYNLTAKYIQVDGSTEYYRTASSDSSYFDMFINSIALRENCYHCKYTNGKRTGDITIGDYWGIEEEHPETLEQNGGRLSEKNGISVSLINSDKGIVFFDEIKEQFDYYESTFEKAAKRNTQLVHPVKLTKARKNVLDMYRKWGYGAVEFYFWCRIPKQKAKSIVRRVLPKETRQKIKQLLHK</sequence>
<protein>
    <submittedName>
        <fullName evidence="5">Ferredoxin</fullName>
    </submittedName>
</protein>
<gene>
    <name evidence="5" type="ORF">ERS852497_02243</name>
</gene>
<dbReference type="GO" id="GO:0046872">
    <property type="term" value="F:metal ion binding"/>
    <property type="evidence" value="ECO:0007669"/>
    <property type="project" value="UniProtKB-KW"/>
</dbReference>
<dbReference type="InterPro" id="IPR017896">
    <property type="entry name" value="4Fe4S_Fe-S-bd"/>
</dbReference>
<dbReference type="InterPro" id="IPR052977">
    <property type="entry name" value="Polyferredoxin-like_ET"/>
</dbReference>
<organism evidence="5 6">
    <name type="scientific">Agathobacter rectalis</name>
    <dbReference type="NCBI Taxonomy" id="39491"/>
    <lineage>
        <taxon>Bacteria</taxon>
        <taxon>Bacillati</taxon>
        <taxon>Bacillota</taxon>
        <taxon>Clostridia</taxon>
        <taxon>Lachnospirales</taxon>
        <taxon>Lachnospiraceae</taxon>
        <taxon>Agathobacter</taxon>
    </lineage>
</organism>
<keyword evidence="1" id="KW-0479">Metal-binding</keyword>
<evidence type="ECO:0000259" key="4">
    <source>
        <dbReference type="PROSITE" id="PS51379"/>
    </source>
</evidence>
<dbReference type="Proteomes" id="UP000095602">
    <property type="component" value="Unassembled WGS sequence"/>
</dbReference>
<dbReference type="PANTHER" id="PTHR43193:SF2">
    <property type="entry name" value="POLYFERREDOXIN PROTEIN FWDF"/>
    <property type="match status" value="1"/>
</dbReference>
<reference evidence="5 6" key="1">
    <citation type="submission" date="2015-09" db="EMBL/GenBank/DDBJ databases">
        <authorList>
            <consortium name="Pathogen Informatics"/>
        </authorList>
    </citation>
    <scope>NUCLEOTIDE SEQUENCE [LARGE SCALE GENOMIC DNA]</scope>
    <source>
        <strain evidence="5 6">2789STDY5834884</strain>
    </source>
</reference>
<evidence type="ECO:0000256" key="2">
    <source>
        <dbReference type="ARBA" id="ARBA00023004"/>
    </source>
</evidence>
<dbReference type="AlphaFoldDB" id="A0A174LH26"/>
<name>A0A174LH26_9FIRM</name>
<keyword evidence="3" id="KW-0411">Iron-sulfur</keyword>
<feature type="domain" description="4Fe-4S ferredoxin-type" evidence="4">
    <location>
        <begin position="36"/>
        <end position="66"/>
    </location>
</feature>
<dbReference type="InterPro" id="IPR007525">
    <property type="entry name" value="FrhB_FdhB_C"/>
</dbReference>
<evidence type="ECO:0000256" key="3">
    <source>
        <dbReference type="ARBA" id="ARBA00023014"/>
    </source>
</evidence>
<evidence type="ECO:0000313" key="5">
    <source>
        <dbReference type="EMBL" id="CUP21857.1"/>
    </source>
</evidence>
<dbReference type="InterPro" id="IPR017900">
    <property type="entry name" value="4Fe4S_Fe_S_CS"/>
</dbReference>
<dbReference type="SUPFAM" id="SSF54862">
    <property type="entry name" value="4Fe-4S ferredoxins"/>
    <property type="match status" value="1"/>
</dbReference>
<proteinExistence type="predicted"/>
<dbReference type="GO" id="GO:0051536">
    <property type="term" value="F:iron-sulfur cluster binding"/>
    <property type="evidence" value="ECO:0007669"/>
    <property type="project" value="UniProtKB-KW"/>
</dbReference>
<accession>A0A174LH26</accession>
<dbReference type="Pfam" id="PF04422">
    <property type="entry name" value="FrhB_FdhB_N"/>
    <property type="match status" value="1"/>
</dbReference>
<dbReference type="RefSeq" id="WP_070101272.1">
    <property type="nucleotide sequence ID" value="NZ_CZAJ01000023.1"/>
</dbReference>
<evidence type="ECO:0000313" key="6">
    <source>
        <dbReference type="Proteomes" id="UP000095602"/>
    </source>
</evidence>
<keyword evidence="2" id="KW-0408">Iron</keyword>